<dbReference type="AlphaFoldDB" id="A0A2Z6LQM0"/>
<dbReference type="Proteomes" id="UP000242715">
    <property type="component" value="Unassembled WGS sequence"/>
</dbReference>
<gene>
    <name evidence="1" type="ORF">TSUD_372260</name>
</gene>
<keyword evidence="2" id="KW-1185">Reference proteome</keyword>
<name>A0A2Z6LQM0_TRISU</name>
<evidence type="ECO:0000313" key="1">
    <source>
        <dbReference type="EMBL" id="GAU21331.1"/>
    </source>
</evidence>
<reference evidence="2" key="1">
    <citation type="journal article" date="2017" name="Front. Plant Sci.">
        <title>Climate Clever Clovers: New Paradigm to Reduce the Environmental Footprint of Ruminants by Breeding Low Methanogenic Forages Utilizing Haplotype Variation.</title>
        <authorList>
            <person name="Kaur P."/>
            <person name="Appels R."/>
            <person name="Bayer P.E."/>
            <person name="Keeble-Gagnere G."/>
            <person name="Wang J."/>
            <person name="Hirakawa H."/>
            <person name="Shirasawa K."/>
            <person name="Vercoe P."/>
            <person name="Stefanova K."/>
            <person name="Durmic Z."/>
            <person name="Nichols P."/>
            <person name="Revell C."/>
            <person name="Isobe S.N."/>
            <person name="Edwards D."/>
            <person name="Erskine W."/>
        </authorList>
    </citation>
    <scope>NUCLEOTIDE SEQUENCE [LARGE SCALE GENOMIC DNA]</scope>
    <source>
        <strain evidence="2">cv. Daliak</strain>
    </source>
</reference>
<sequence length="245" mass="27353">MEINDIPNLSLYVVVDPNLKFAIKGPLEQEFSLVPDCSNSASFNFLEQPTLTLSTPPVLDFSPKSSPQTFYVEAIQGDSNKLVVLNKEEKSPPPPEPPDQSLTSDSLQLMAHNNNVLHEYTLVKVTINFSTVEATRVEANSLWRTRCPLAINVLTNHNFPYEPGPLNSPIPPKITKWLQGALTHTGTAIKLAQGQFREILFRCDVKLANFPGFSWYLLFPYMNQVDKNSNDLLPRGNNSHVDTCG</sequence>
<evidence type="ECO:0000313" key="2">
    <source>
        <dbReference type="Proteomes" id="UP000242715"/>
    </source>
</evidence>
<protein>
    <submittedName>
        <fullName evidence="1">Uncharacterized protein</fullName>
    </submittedName>
</protein>
<organism evidence="1 2">
    <name type="scientific">Trifolium subterraneum</name>
    <name type="common">Subterranean clover</name>
    <dbReference type="NCBI Taxonomy" id="3900"/>
    <lineage>
        <taxon>Eukaryota</taxon>
        <taxon>Viridiplantae</taxon>
        <taxon>Streptophyta</taxon>
        <taxon>Embryophyta</taxon>
        <taxon>Tracheophyta</taxon>
        <taxon>Spermatophyta</taxon>
        <taxon>Magnoliopsida</taxon>
        <taxon>eudicotyledons</taxon>
        <taxon>Gunneridae</taxon>
        <taxon>Pentapetalae</taxon>
        <taxon>rosids</taxon>
        <taxon>fabids</taxon>
        <taxon>Fabales</taxon>
        <taxon>Fabaceae</taxon>
        <taxon>Papilionoideae</taxon>
        <taxon>50 kb inversion clade</taxon>
        <taxon>NPAAA clade</taxon>
        <taxon>Hologalegina</taxon>
        <taxon>IRL clade</taxon>
        <taxon>Trifolieae</taxon>
        <taxon>Trifolium</taxon>
    </lineage>
</organism>
<proteinExistence type="predicted"/>
<dbReference type="EMBL" id="DF973227">
    <property type="protein sequence ID" value="GAU21331.1"/>
    <property type="molecule type" value="Genomic_DNA"/>
</dbReference>
<accession>A0A2Z6LQM0</accession>